<comment type="caution">
    <text evidence="3">The sequence shown here is derived from an EMBL/GenBank/DDBJ whole genome shotgun (WGS) entry which is preliminary data.</text>
</comment>
<feature type="domain" description="Solute-binding protein family 5" evidence="2">
    <location>
        <begin position="84"/>
        <end position="415"/>
    </location>
</feature>
<dbReference type="InterPro" id="IPR000914">
    <property type="entry name" value="SBP_5_dom"/>
</dbReference>
<evidence type="ECO:0000259" key="2">
    <source>
        <dbReference type="Pfam" id="PF00496"/>
    </source>
</evidence>
<dbReference type="InterPro" id="IPR039424">
    <property type="entry name" value="SBP_5"/>
</dbReference>
<dbReference type="Proteomes" id="UP001596507">
    <property type="component" value="Unassembled WGS sequence"/>
</dbReference>
<protein>
    <submittedName>
        <fullName evidence="3">ABC transporter substrate-binding protein</fullName>
    </submittedName>
</protein>
<name>A0ABW2HGV3_9MICO</name>
<dbReference type="Pfam" id="PF00496">
    <property type="entry name" value="SBP_bac_5"/>
    <property type="match status" value="1"/>
</dbReference>
<gene>
    <name evidence="3" type="ORF">ACFQRL_14755</name>
</gene>
<sequence length="513" mass="54609">MPMKTALLRTVIPLTLAGVLLAGCSAGEADPEPTGSSVASGPSGTLKVNWGGFPQSWAPGQSIEPGYLRVPYETLTVLGEDGHTVEPWLATEWEQTAMDLTLTLRDDVVFHDGTPFNADAVKTNIEYVRDNGGQFSGALSGVESIDVIDDTHVKINFSRPAPTFLTMLTQRNVPIASPAAIADGSIVTTPVGTSPWAYDASASVEGTKMAFALTDDYWGEAPGFANIELYGIADDTAATAALLSGEIDVTDTEEDQLPTLEGAANVDMLSFPAIRNNIVFFDRGEGGVFEDVNLRKALCYAADNTAYKNIDAAVLDAPQQHFIDGEFGYNPDIVGYADPSKAEAAFEAAGSPAVEATFPAAPFNKQQLEFFVDGMNKLPGVNVTVQELAVPQFISEWNTGKYELGVGNNPQITPYDWYATFFSARAFSNPAGTESDALKAAADAAIAAGTSDEADALWQEVMHIIIDEEALACGFTVQSEIVAWNTDTVSGAAQPTEAWEQNLINYRDLTPAG</sequence>
<dbReference type="InterPro" id="IPR030678">
    <property type="entry name" value="Peptide/Ni-bd"/>
</dbReference>
<dbReference type="SUPFAM" id="SSF53850">
    <property type="entry name" value="Periplasmic binding protein-like II"/>
    <property type="match status" value="1"/>
</dbReference>
<organism evidence="3 4">
    <name type="scientific">Microbacterium fluvii</name>
    <dbReference type="NCBI Taxonomy" id="415215"/>
    <lineage>
        <taxon>Bacteria</taxon>
        <taxon>Bacillati</taxon>
        <taxon>Actinomycetota</taxon>
        <taxon>Actinomycetes</taxon>
        <taxon>Micrococcales</taxon>
        <taxon>Microbacteriaceae</taxon>
        <taxon>Microbacterium</taxon>
    </lineage>
</organism>
<keyword evidence="4" id="KW-1185">Reference proteome</keyword>
<feature type="signal peptide" evidence="1">
    <location>
        <begin position="1"/>
        <end position="22"/>
    </location>
</feature>
<dbReference type="PANTHER" id="PTHR30290">
    <property type="entry name" value="PERIPLASMIC BINDING COMPONENT OF ABC TRANSPORTER"/>
    <property type="match status" value="1"/>
</dbReference>
<reference evidence="4" key="1">
    <citation type="journal article" date="2019" name="Int. J. Syst. Evol. Microbiol.">
        <title>The Global Catalogue of Microorganisms (GCM) 10K type strain sequencing project: providing services to taxonomists for standard genome sequencing and annotation.</title>
        <authorList>
            <consortium name="The Broad Institute Genomics Platform"/>
            <consortium name="The Broad Institute Genome Sequencing Center for Infectious Disease"/>
            <person name="Wu L."/>
            <person name="Ma J."/>
        </authorList>
    </citation>
    <scope>NUCLEOTIDE SEQUENCE [LARGE SCALE GENOMIC DNA]</scope>
    <source>
        <strain evidence="4">CGMCC 1.15772</strain>
    </source>
</reference>
<evidence type="ECO:0000256" key="1">
    <source>
        <dbReference type="SAM" id="SignalP"/>
    </source>
</evidence>
<accession>A0ABW2HGV3</accession>
<proteinExistence type="predicted"/>
<dbReference type="PIRSF" id="PIRSF002741">
    <property type="entry name" value="MppA"/>
    <property type="match status" value="1"/>
</dbReference>
<feature type="chain" id="PRO_5047382982" evidence="1">
    <location>
        <begin position="23"/>
        <end position="513"/>
    </location>
</feature>
<dbReference type="Gene3D" id="3.10.105.10">
    <property type="entry name" value="Dipeptide-binding Protein, Domain 3"/>
    <property type="match status" value="1"/>
</dbReference>
<dbReference type="PROSITE" id="PS51257">
    <property type="entry name" value="PROKAR_LIPOPROTEIN"/>
    <property type="match status" value="1"/>
</dbReference>
<evidence type="ECO:0000313" key="4">
    <source>
        <dbReference type="Proteomes" id="UP001596507"/>
    </source>
</evidence>
<dbReference type="EMBL" id="JBHTBE010000004">
    <property type="protein sequence ID" value="MFC7270222.1"/>
    <property type="molecule type" value="Genomic_DNA"/>
</dbReference>
<dbReference type="Gene3D" id="3.40.190.10">
    <property type="entry name" value="Periplasmic binding protein-like II"/>
    <property type="match status" value="1"/>
</dbReference>
<keyword evidence="1" id="KW-0732">Signal</keyword>
<evidence type="ECO:0000313" key="3">
    <source>
        <dbReference type="EMBL" id="MFC7270222.1"/>
    </source>
</evidence>